<dbReference type="FunFam" id="3.20.20.100:FF:000015">
    <property type="entry name" value="Oxidoreductase, aldo/keto reductase family"/>
    <property type="match status" value="1"/>
</dbReference>
<dbReference type="InterPro" id="IPR020471">
    <property type="entry name" value="AKR"/>
</dbReference>
<dbReference type="Gene3D" id="3.20.20.100">
    <property type="entry name" value="NADP-dependent oxidoreductase domain"/>
    <property type="match status" value="1"/>
</dbReference>
<dbReference type="GO" id="GO:0016616">
    <property type="term" value="F:oxidoreductase activity, acting on the CH-OH group of donors, NAD or NADP as acceptor"/>
    <property type="evidence" value="ECO:0007669"/>
    <property type="project" value="UniProtKB-ARBA"/>
</dbReference>
<dbReference type="Proteomes" id="UP000242754">
    <property type="component" value="Unassembled WGS sequence"/>
</dbReference>
<sequence>MPLLGYGTWRNKVPEECVQGVKDALAIGFRHVDCASAYLNEELVGQGIRESGVPRGELFITSKLRNAAHGYNNVRREVEASLQRLGTDYLDLYLIHWPVVEGHGEDWDLDNAETWRAFEELYDEGLLKAIGVSNFSIPHLQNLMDHSLITPMVNQLLIHPGVLQQDTVAFCRNNGIVVEAYSPLAPLKVLAHDERVQAMAQKYGKSAAQILLRFDVQNGIVPLTKTVHKERMAENIQIFDFSIDDEDMRYLNHWQHPDFKEPDNSHERPPQIN</sequence>
<evidence type="ECO:0000313" key="8">
    <source>
        <dbReference type="EMBL" id="CZQ86408.1"/>
    </source>
</evidence>
<accession>A0A143YDL7</accession>
<dbReference type="PANTHER" id="PTHR43827:SF3">
    <property type="entry name" value="NADP-DEPENDENT OXIDOREDUCTASE DOMAIN-CONTAINING PROTEIN"/>
    <property type="match status" value="1"/>
</dbReference>
<dbReference type="InterPro" id="IPR023210">
    <property type="entry name" value="NADP_OxRdtase_dom"/>
</dbReference>
<dbReference type="CDD" id="cd19071">
    <property type="entry name" value="AKR_AKR1-5-like"/>
    <property type="match status" value="1"/>
</dbReference>
<dbReference type="PROSITE" id="PS00798">
    <property type="entry name" value="ALDOKETO_REDUCTASE_1"/>
    <property type="match status" value="1"/>
</dbReference>
<evidence type="ECO:0000256" key="2">
    <source>
        <dbReference type="ARBA" id="ARBA00022857"/>
    </source>
</evidence>
<dbReference type="PIRSF" id="PIRSF000097">
    <property type="entry name" value="AKR"/>
    <property type="match status" value="1"/>
</dbReference>
<dbReference type="SUPFAM" id="SSF51430">
    <property type="entry name" value="NAD(P)-linked oxidoreductase"/>
    <property type="match status" value="1"/>
</dbReference>
<dbReference type="Pfam" id="PF00248">
    <property type="entry name" value="Aldo_ket_red"/>
    <property type="match status" value="1"/>
</dbReference>
<keyword evidence="9" id="KW-1185">Reference proteome</keyword>
<feature type="domain" description="NADP-dependent oxidoreductase" evidence="7">
    <location>
        <begin position="4"/>
        <end position="252"/>
    </location>
</feature>
<evidence type="ECO:0000256" key="4">
    <source>
        <dbReference type="PIRSR" id="PIRSR000097-1"/>
    </source>
</evidence>
<dbReference type="PANTHER" id="PTHR43827">
    <property type="entry name" value="2,5-DIKETO-D-GLUCONIC ACID REDUCTASE"/>
    <property type="match status" value="1"/>
</dbReference>
<protein>
    <submittedName>
        <fullName evidence="8">Aldo/keto reductase subgroup</fullName>
    </submittedName>
</protein>
<gene>
    <name evidence="8" type="ORF">Tpal_768</name>
</gene>
<organism evidence="8 9">
    <name type="scientific">Trichococcus palustris</name>
    <dbReference type="NCBI Taxonomy" id="140314"/>
    <lineage>
        <taxon>Bacteria</taxon>
        <taxon>Bacillati</taxon>
        <taxon>Bacillota</taxon>
        <taxon>Bacilli</taxon>
        <taxon>Lactobacillales</taxon>
        <taxon>Carnobacteriaceae</taxon>
        <taxon>Trichococcus</taxon>
    </lineage>
</organism>
<evidence type="ECO:0000256" key="6">
    <source>
        <dbReference type="PIRSR" id="PIRSR000097-3"/>
    </source>
</evidence>
<evidence type="ECO:0000256" key="3">
    <source>
        <dbReference type="ARBA" id="ARBA00023002"/>
    </source>
</evidence>
<evidence type="ECO:0000259" key="7">
    <source>
        <dbReference type="Pfam" id="PF00248"/>
    </source>
</evidence>
<evidence type="ECO:0000313" key="9">
    <source>
        <dbReference type="Proteomes" id="UP000242754"/>
    </source>
</evidence>
<name>A0A143YDL7_9LACT</name>
<dbReference type="InterPro" id="IPR018170">
    <property type="entry name" value="Aldo/ket_reductase_CS"/>
</dbReference>
<feature type="binding site" evidence="5">
    <location>
        <position position="96"/>
    </location>
    <ligand>
        <name>substrate</name>
    </ligand>
</feature>
<keyword evidence="2" id="KW-0521">NADP</keyword>
<comment type="similarity">
    <text evidence="1">Belongs to the aldo/keto reductase family.</text>
</comment>
<reference evidence="8 9" key="1">
    <citation type="submission" date="2016-02" db="EMBL/GenBank/DDBJ databases">
        <authorList>
            <person name="Wen L."/>
            <person name="He K."/>
            <person name="Yang H."/>
        </authorList>
    </citation>
    <scope>NUCLEOTIDE SEQUENCE [LARGE SCALE GENOMIC DNA]</scope>
    <source>
        <strain evidence="8">Trichococcus palustris</strain>
    </source>
</reference>
<proteinExistence type="inferred from homology"/>
<dbReference type="AlphaFoldDB" id="A0A143YDL7"/>
<evidence type="ECO:0000256" key="5">
    <source>
        <dbReference type="PIRSR" id="PIRSR000097-2"/>
    </source>
</evidence>
<dbReference type="InterPro" id="IPR036812">
    <property type="entry name" value="NAD(P)_OxRdtase_dom_sf"/>
</dbReference>
<dbReference type="EMBL" id="FJNE01000002">
    <property type="protein sequence ID" value="CZQ86408.1"/>
    <property type="molecule type" value="Genomic_DNA"/>
</dbReference>
<feature type="site" description="Lowers pKa of active site Tyr" evidence="6">
    <location>
        <position position="63"/>
    </location>
</feature>
<dbReference type="STRING" id="140314.SAMN04488076_101252"/>
<feature type="active site" description="Proton donor" evidence="4">
    <location>
        <position position="38"/>
    </location>
</feature>
<evidence type="ECO:0000256" key="1">
    <source>
        <dbReference type="ARBA" id="ARBA00007905"/>
    </source>
</evidence>
<dbReference type="PRINTS" id="PR00069">
    <property type="entry name" value="ALDKETRDTASE"/>
</dbReference>
<keyword evidence="3" id="KW-0560">Oxidoreductase</keyword>